<accession>D7LB77</accession>
<organism evidence="2">
    <name type="scientific">Arabidopsis lyrata subsp. lyrata</name>
    <name type="common">Lyre-leaved rock-cress</name>
    <dbReference type="NCBI Taxonomy" id="81972"/>
    <lineage>
        <taxon>Eukaryota</taxon>
        <taxon>Viridiplantae</taxon>
        <taxon>Streptophyta</taxon>
        <taxon>Embryophyta</taxon>
        <taxon>Tracheophyta</taxon>
        <taxon>Spermatophyta</taxon>
        <taxon>Magnoliopsida</taxon>
        <taxon>eudicotyledons</taxon>
        <taxon>Gunneridae</taxon>
        <taxon>Pentapetalae</taxon>
        <taxon>rosids</taxon>
        <taxon>malvids</taxon>
        <taxon>Brassicales</taxon>
        <taxon>Brassicaceae</taxon>
        <taxon>Camelineae</taxon>
        <taxon>Arabidopsis</taxon>
    </lineage>
</organism>
<sequence length="57" mass="6894">MNYTQCRIHNVDHHHYHHLTRSIEEAITDRILSLKYKPESKYEQLLSRWSSLRSSPS</sequence>
<proteinExistence type="predicted"/>
<evidence type="ECO:0000313" key="1">
    <source>
        <dbReference type="EMBL" id="EFH60047.1"/>
    </source>
</evidence>
<dbReference type="EMBL" id="GL348715">
    <property type="protein sequence ID" value="EFH60047.1"/>
    <property type="molecule type" value="Genomic_DNA"/>
</dbReference>
<dbReference type="AlphaFoldDB" id="D7LB77"/>
<dbReference type="Gramene" id="scaffold_303523.1">
    <property type="protein sequence ID" value="scaffold_303523.1"/>
    <property type="gene ID" value="scaffold_303523.1"/>
</dbReference>
<evidence type="ECO:0000313" key="2">
    <source>
        <dbReference type="Proteomes" id="UP000008694"/>
    </source>
</evidence>
<keyword evidence="2" id="KW-1185">Reference proteome</keyword>
<gene>
    <name evidence="1" type="ORF">ARALYDRAFT_899553</name>
</gene>
<name>D7LB77_ARALL</name>
<reference evidence="2" key="1">
    <citation type="journal article" date="2011" name="Nat. Genet.">
        <title>The Arabidopsis lyrata genome sequence and the basis of rapid genome size change.</title>
        <authorList>
            <person name="Hu T.T."/>
            <person name="Pattyn P."/>
            <person name="Bakker E.G."/>
            <person name="Cao J."/>
            <person name="Cheng J.-F."/>
            <person name="Clark R.M."/>
            <person name="Fahlgren N."/>
            <person name="Fawcett J.A."/>
            <person name="Grimwood J."/>
            <person name="Gundlach H."/>
            <person name="Haberer G."/>
            <person name="Hollister J.D."/>
            <person name="Ossowski S."/>
            <person name="Ottilar R.P."/>
            <person name="Salamov A.A."/>
            <person name="Schneeberger K."/>
            <person name="Spannagl M."/>
            <person name="Wang X."/>
            <person name="Yang L."/>
            <person name="Nasrallah M.E."/>
            <person name="Bergelson J."/>
            <person name="Carrington J.C."/>
            <person name="Gaut B.S."/>
            <person name="Schmutz J."/>
            <person name="Mayer K.F.X."/>
            <person name="Van de Peer Y."/>
            <person name="Grigoriev I.V."/>
            <person name="Nordborg M."/>
            <person name="Weigel D."/>
            <person name="Guo Y.-L."/>
        </authorList>
    </citation>
    <scope>NUCLEOTIDE SEQUENCE [LARGE SCALE GENOMIC DNA]</scope>
    <source>
        <strain evidence="2">cv. MN47</strain>
    </source>
</reference>
<dbReference type="HOGENOM" id="CLU_2999170_0_0_1"/>
<dbReference type="Proteomes" id="UP000008694">
    <property type="component" value="Unassembled WGS sequence"/>
</dbReference>
<protein>
    <submittedName>
        <fullName evidence="1">Predicted protein</fullName>
    </submittedName>
</protein>